<evidence type="ECO:0000313" key="15">
    <source>
        <dbReference type="Proteomes" id="UP000271162"/>
    </source>
</evidence>
<keyword evidence="7" id="KW-0175">Coiled coil</keyword>
<feature type="compositionally biased region" description="Basic residues" evidence="12">
    <location>
        <begin position="27"/>
        <end position="54"/>
    </location>
</feature>
<feature type="compositionally biased region" description="Basic residues" evidence="12">
    <location>
        <begin position="1"/>
        <end position="11"/>
    </location>
</feature>
<dbReference type="GO" id="GO:0008380">
    <property type="term" value="P:RNA splicing"/>
    <property type="evidence" value="ECO:0007669"/>
    <property type="project" value="UniProtKB-KW"/>
</dbReference>
<feature type="compositionally biased region" description="Basic residues" evidence="12">
    <location>
        <begin position="305"/>
        <end position="325"/>
    </location>
</feature>
<feature type="compositionally biased region" description="Basic and acidic residues" evidence="12">
    <location>
        <begin position="91"/>
        <end position="102"/>
    </location>
</feature>
<dbReference type="Proteomes" id="UP000271162">
    <property type="component" value="Unassembled WGS sequence"/>
</dbReference>
<reference evidence="14 15" key="2">
    <citation type="submission" date="2018-11" db="EMBL/GenBank/DDBJ databases">
        <authorList>
            <consortium name="Pathogen Informatics"/>
        </authorList>
    </citation>
    <scope>NUCLEOTIDE SEQUENCE [LARGE SCALE GENOMIC DNA]</scope>
</reference>
<evidence type="ECO:0000256" key="9">
    <source>
        <dbReference type="ARBA" id="ARBA00023187"/>
    </source>
</evidence>
<evidence type="ECO:0000256" key="12">
    <source>
        <dbReference type="SAM" id="MobiDB-lite"/>
    </source>
</evidence>
<feature type="region of interest" description="Disordered" evidence="12">
    <location>
        <begin position="1"/>
        <end position="116"/>
    </location>
</feature>
<evidence type="ECO:0000256" key="7">
    <source>
        <dbReference type="ARBA" id="ARBA00023054"/>
    </source>
</evidence>
<evidence type="ECO:0000313" key="14">
    <source>
        <dbReference type="EMBL" id="VDL72741.1"/>
    </source>
</evidence>
<keyword evidence="5" id="KW-0747">Spliceosome</keyword>
<sequence length="613" mass="68901">MKSESKKKRKRSSSESSSDDEHEKAKSHSKKKSRRSKKKKKKSSKHSEKHRKKHQESDESEQSDHAPTTRSEDDVKQKKQSETLDAAPEVKSLRKSDDRESARQSPSRKYRSDESSEILLKMSEQIAVNARTKVHLQKEVIVPKLRVDAEVMRTTSVIDPTENEAGPQSTPDAIVVEHQLRQNEGEVAHPCTRKGNGVGLPLQSVIEVLLLPLSQGAQLAVGTTVLDAITISEGNHIWTIVGVRMSAAAPTKLRASDADVMILMAVVGKTPVSVAEMIRVIVEGEIVPKSAKGDEVGQETETKRIARKCGRRRSKRKQARQKVRMTRKREILAMKTTAEGEILVREGNVVVFILCATRKYFVKNSRGNGYDSVKEVKREPEDEEQPRQRKDSHGKSYGLEKKTKKEMGDDEAPKESEIMKSKDRWGSSDGWGSSKKDEPVKEKEKVNLEVSGKLAEDTNMYRGVLIKYNEPPEAKKPTLRWRLYPFKGDEALPVLHIHRQSAYLIGRDRKIADLPIDHPSCSKQHAVLQYRSVPFERADGTKARRVLPYIIDLGSSNGTLLNGSKIEPQRYVELKEKDVLKFGFSSREFVVLNEKSAGEEPGSDLEPGSPRSD</sequence>
<feature type="compositionally biased region" description="Basic and acidic residues" evidence="12">
    <location>
        <begin position="434"/>
        <end position="444"/>
    </location>
</feature>
<keyword evidence="3" id="KW-0597">Phosphoprotein</keyword>
<evidence type="ECO:0000256" key="3">
    <source>
        <dbReference type="ARBA" id="ARBA00022553"/>
    </source>
</evidence>
<dbReference type="GO" id="GO:0005681">
    <property type="term" value="C:spliceosomal complex"/>
    <property type="evidence" value="ECO:0007669"/>
    <property type="project" value="UniProtKB-KW"/>
</dbReference>
<evidence type="ECO:0000256" key="6">
    <source>
        <dbReference type="ARBA" id="ARBA00022843"/>
    </source>
</evidence>
<dbReference type="InterPro" id="IPR000253">
    <property type="entry name" value="FHA_dom"/>
</dbReference>
<keyword evidence="10" id="KW-0539">Nucleus</keyword>
<dbReference type="GO" id="GO:0031047">
    <property type="term" value="P:regulatory ncRNA-mediated gene silencing"/>
    <property type="evidence" value="ECO:0007669"/>
    <property type="project" value="UniProtKB-KW"/>
</dbReference>
<comment type="subcellular location">
    <subcellularLocation>
        <location evidence="1">Nucleus</location>
    </subcellularLocation>
</comment>
<keyword evidence="15" id="KW-1185">Reference proteome</keyword>
<evidence type="ECO:0000256" key="5">
    <source>
        <dbReference type="ARBA" id="ARBA00022728"/>
    </source>
</evidence>
<feature type="domain" description="FHA" evidence="13">
    <location>
        <begin position="503"/>
        <end position="566"/>
    </location>
</feature>
<dbReference type="SUPFAM" id="SSF49879">
    <property type="entry name" value="SMAD/FHA domain"/>
    <property type="match status" value="1"/>
</dbReference>
<dbReference type="InterPro" id="IPR050923">
    <property type="entry name" value="Cell_Proc_Reg/RNA_Proc"/>
</dbReference>
<evidence type="ECO:0000256" key="1">
    <source>
        <dbReference type="ARBA" id="ARBA00004123"/>
    </source>
</evidence>
<organism evidence="16">
    <name type="scientific">Nippostrongylus brasiliensis</name>
    <name type="common">Rat hookworm</name>
    <dbReference type="NCBI Taxonomy" id="27835"/>
    <lineage>
        <taxon>Eukaryota</taxon>
        <taxon>Metazoa</taxon>
        <taxon>Ecdysozoa</taxon>
        <taxon>Nematoda</taxon>
        <taxon>Chromadorea</taxon>
        <taxon>Rhabditida</taxon>
        <taxon>Rhabditina</taxon>
        <taxon>Rhabditomorpha</taxon>
        <taxon>Strongyloidea</taxon>
        <taxon>Heligmosomidae</taxon>
        <taxon>Nippostrongylus</taxon>
    </lineage>
</organism>
<dbReference type="PROSITE" id="PS50006">
    <property type="entry name" value="FHA_DOMAIN"/>
    <property type="match status" value="1"/>
</dbReference>
<name>A0A158QYX5_NIPBR</name>
<keyword evidence="4" id="KW-0507">mRNA processing</keyword>
<dbReference type="GO" id="GO:0006397">
    <property type="term" value="P:mRNA processing"/>
    <property type="evidence" value="ECO:0007669"/>
    <property type="project" value="UniProtKB-KW"/>
</dbReference>
<keyword evidence="6" id="KW-0832">Ubl conjugation</keyword>
<evidence type="ECO:0000313" key="16">
    <source>
        <dbReference type="WBParaSite" id="NBR_0000915101-mRNA-1"/>
    </source>
</evidence>
<comment type="function">
    <text evidence="11">Required for pre-mRNA splicing as component of the spliceosome. As a component of the minor spliceosome, involved in the splicing of U12-type introns in pre-mRNAs. Down-regulates NF-kappa-B signaling by competing with RELA for CREBBP/EP300 binding. Involved in the microRNA (miRNA) biogenesis. May be involved in cyclin-D1/CCND1 mRNA stability through the SNARP complex which associates with both the 3'end of the CCND1 gene and its mRNA.</text>
</comment>
<accession>A0A158QYX5</accession>
<dbReference type="AlphaFoldDB" id="A0A158QYX5"/>
<gene>
    <name evidence="14" type="ORF">NBR_LOCUS9152</name>
</gene>
<dbReference type="FunFam" id="2.60.200.20:FF:000008">
    <property type="entry name" value="smad nuclear-interacting protein 1"/>
    <property type="match status" value="1"/>
</dbReference>
<dbReference type="EMBL" id="UYSL01020100">
    <property type="protein sequence ID" value="VDL72741.1"/>
    <property type="molecule type" value="Genomic_DNA"/>
</dbReference>
<dbReference type="CDD" id="cd22718">
    <property type="entry name" value="FHA_SNIP1"/>
    <property type="match status" value="1"/>
</dbReference>
<feature type="compositionally biased region" description="Basic and acidic residues" evidence="12">
    <location>
        <begin position="295"/>
        <end position="304"/>
    </location>
</feature>
<feature type="region of interest" description="Disordered" evidence="12">
    <location>
        <begin position="295"/>
        <end position="325"/>
    </location>
</feature>
<reference evidence="16" key="1">
    <citation type="submission" date="2016-04" db="UniProtKB">
        <authorList>
            <consortium name="WormBaseParasite"/>
        </authorList>
    </citation>
    <scope>IDENTIFICATION</scope>
</reference>
<evidence type="ECO:0000256" key="8">
    <source>
        <dbReference type="ARBA" id="ARBA00023158"/>
    </source>
</evidence>
<feature type="compositionally biased region" description="Basic and acidic residues" evidence="12">
    <location>
        <begin position="70"/>
        <end position="82"/>
    </location>
</feature>
<dbReference type="Gene3D" id="2.60.200.20">
    <property type="match status" value="1"/>
</dbReference>
<keyword evidence="8" id="KW-0943">RNA-mediated gene silencing</keyword>
<evidence type="ECO:0000256" key="2">
    <source>
        <dbReference type="ARBA" id="ARBA00022499"/>
    </source>
</evidence>
<keyword evidence="9" id="KW-0508">mRNA splicing</keyword>
<feature type="region of interest" description="Disordered" evidence="12">
    <location>
        <begin position="369"/>
        <end position="444"/>
    </location>
</feature>
<evidence type="ECO:0000259" key="13">
    <source>
        <dbReference type="PROSITE" id="PS50006"/>
    </source>
</evidence>
<proteinExistence type="predicted"/>
<evidence type="ECO:0000256" key="10">
    <source>
        <dbReference type="ARBA" id="ARBA00023242"/>
    </source>
</evidence>
<dbReference type="PANTHER" id="PTHR23308">
    <property type="entry name" value="NUCLEAR INHIBITOR OF PROTEIN PHOSPHATASE-1"/>
    <property type="match status" value="1"/>
</dbReference>
<dbReference type="WBParaSite" id="NBR_0000915101-mRNA-1">
    <property type="protein sequence ID" value="NBR_0000915101-mRNA-1"/>
    <property type="gene ID" value="NBR_0000915101"/>
</dbReference>
<evidence type="ECO:0000256" key="4">
    <source>
        <dbReference type="ARBA" id="ARBA00022664"/>
    </source>
</evidence>
<dbReference type="InterPro" id="IPR008984">
    <property type="entry name" value="SMAD_FHA_dom_sf"/>
</dbReference>
<evidence type="ECO:0000256" key="11">
    <source>
        <dbReference type="ARBA" id="ARBA00055964"/>
    </source>
</evidence>
<keyword evidence="2" id="KW-1017">Isopeptide bond</keyword>
<dbReference type="Pfam" id="PF00498">
    <property type="entry name" value="FHA"/>
    <property type="match status" value="1"/>
</dbReference>
<protein>
    <submittedName>
        <fullName evidence="16">Smad nuclear-interacting protein 1 (inferred by orthology to a human protein)</fullName>
    </submittedName>
</protein>
<dbReference type="STRING" id="27835.A0A158QYX5"/>
<dbReference type="SMART" id="SM00240">
    <property type="entry name" value="FHA"/>
    <property type="match status" value="1"/>
</dbReference>
<feature type="compositionally biased region" description="Basic and acidic residues" evidence="12">
    <location>
        <begin position="372"/>
        <end position="426"/>
    </location>
</feature>